<evidence type="ECO:0000313" key="2">
    <source>
        <dbReference type="Proteomes" id="UP000549394"/>
    </source>
</evidence>
<gene>
    <name evidence="1" type="ORF">DGYR_LOCUS8856</name>
</gene>
<organism evidence="1 2">
    <name type="scientific">Dimorphilus gyrociliatus</name>
    <dbReference type="NCBI Taxonomy" id="2664684"/>
    <lineage>
        <taxon>Eukaryota</taxon>
        <taxon>Metazoa</taxon>
        <taxon>Spiralia</taxon>
        <taxon>Lophotrochozoa</taxon>
        <taxon>Annelida</taxon>
        <taxon>Polychaeta</taxon>
        <taxon>Polychaeta incertae sedis</taxon>
        <taxon>Dinophilidae</taxon>
        <taxon>Dimorphilus</taxon>
    </lineage>
</organism>
<dbReference type="Proteomes" id="UP000549394">
    <property type="component" value="Unassembled WGS sequence"/>
</dbReference>
<keyword evidence="2" id="KW-1185">Reference proteome</keyword>
<comment type="caution">
    <text evidence="1">The sequence shown here is derived from an EMBL/GenBank/DDBJ whole genome shotgun (WGS) entry which is preliminary data.</text>
</comment>
<name>A0A7I8VZ07_9ANNE</name>
<protein>
    <submittedName>
        <fullName evidence="1">DgyrCDS9380</fullName>
    </submittedName>
</protein>
<sequence length="337" mass="39740">MTERAEKDYTIEVPANACINCEFYVNVSRAKEFKCGAKHILCSSCYEGYLSFCRKRGERIDEECPRCEGRAIDLREHIRMEKCKGMRQIKLLDNEYYVLFRNEDGRDDIYKQEYGDDGSRNLIFSDSGITCFDLVCNNKVLVYSKYEKGTGLRLQGKLLDPSDRKARKKAKINIHFVRGSPDMRFFRWEKRYILVEEGQLFRLRKNLDIKYQTRCNMEPISSKLVDHVLYYFTPKEICPKTFNFISGFFKVPTYFPEVKHKNLRESVIDPLRKGGVLVSSETMTYIADLQNNKSYGYPTEELFHVSGRVDYHIKDTEIIFSIYNLAQKRIIIKRYDL</sequence>
<dbReference type="AlphaFoldDB" id="A0A7I8VZ07"/>
<evidence type="ECO:0000313" key="1">
    <source>
        <dbReference type="EMBL" id="CAD5120825.1"/>
    </source>
</evidence>
<proteinExistence type="predicted"/>
<dbReference type="EMBL" id="CAJFCJ010000013">
    <property type="protein sequence ID" value="CAD5120825.1"/>
    <property type="molecule type" value="Genomic_DNA"/>
</dbReference>
<reference evidence="1 2" key="1">
    <citation type="submission" date="2020-08" db="EMBL/GenBank/DDBJ databases">
        <authorList>
            <person name="Hejnol A."/>
        </authorList>
    </citation>
    <scope>NUCLEOTIDE SEQUENCE [LARGE SCALE GENOMIC DNA]</scope>
</reference>
<accession>A0A7I8VZ07</accession>